<name>A0A0F9UV15_9ZZZZ</name>
<gene>
    <name evidence="2" type="ORF">LCGC14_0562000</name>
</gene>
<keyword evidence="1" id="KW-0472">Membrane</keyword>
<dbReference type="AlphaFoldDB" id="A0A0F9UV15"/>
<evidence type="ECO:0000256" key="1">
    <source>
        <dbReference type="SAM" id="Phobius"/>
    </source>
</evidence>
<keyword evidence="1" id="KW-1133">Transmembrane helix</keyword>
<organism evidence="2">
    <name type="scientific">marine sediment metagenome</name>
    <dbReference type="NCBI Taxonomy" id="412755"/>
    <lineage>
        <taxon>unclassified sequences</taxon>
        <taxon>metagenomes</taxon>
        <taxon>ecological metagenomes</taxon>
    </lineage>
</organism>
<evidence type="ECO:0000313" key="2">
    <source>
        <dbReference type="EMBL" id="KKN57488.1"/>
    </source>
</evidence>
<feature type="transmembrane region" description="Helical" evidence="1">
    <location>
        <begin position="12"/>
        <end position="35"/>
    </location>
</feature>
<dbReference type="EMBL" id="LAZR01000801">
    <property type="protein sequence ID" value="KKN57488.1"/>
    <property type="molecule type" value="Genomic_DNA"/>
</dbReference>
<proteinExistence type="predicted"/>
<sequence>MGKPLERHFKLIEAMACLAALVSPVILIAAVFTWITAKRAIEDATPFIVWAVAGGIVIAVLITVPVLAIWLGGWSMTRTAQGRRDRSLLQNEARQSGIESDRMQMRTDAEWGLINAALKQLDHGLIHPTTLGEGAKFDHFPATIISKQENEVPLLEAPPRRLEFEPVARKALSSRGSGRFIGFGAMDTGKTTLAKHMVDLAKQEIVQKRDGRVFILDPHAPKTVWGGDDVTIIGAGLDYGSIRGFLDQMQSDIKKRYEAGCGDDSTPLPSPPCFVICEEWSGVLAELQAKKQWGPDDNRMLYMDSRKAGWGYFLVSHEHTVGSLGLQGMGNLLAGVEYFITLEKDAITGEHSAILGKSFKDKDPYELITPGAYNGRMYYSDTQARSEMTKTEKYLVLEPAPEPEVTIDELAFIEAEPTDKEQEIIDAAQSSRNAKGKIVMMRVTGLLGWSATGPNNERIKAVLDKWDIDY</sequence>
<reference evidence="2" key="1">
    <citation type="journal article" date="2015" name="Nature">
        <title>Complex archaea that bridge the gap between prokaryotes and eukaryotes.</title>
        <authorList>
            <person name="Spang A."/>
            <person name="Saw J.H."/>
            <person name="Jorgensen S.L."/>
            <person name="Zaremba-Niedzwiedzka K."/>
            <person name="Martijn J."/>
            <person name="Lind A.E."/>
            <person name="van Eijk R."/>
            <person name="Schleper C."/>
            <person name="Guy L."/>
            <person name="Ettema T.J."/>
        </authorList>
    </citation>
    <scope>NUCLEOTIDE SEQUENCE</scope>
</reference>
<protein>
    <submittedName>
        <fullName evidence="2">Uncharacterized protein</fullName>
    </submittedName>
</protein>
<accession>A0A0F9UV15</accession>
<feature type="transmembrane region" description="Helical" evidence="1">
    <location>
        <begin position="47"/>
        <end position="74"/>
    </location>
</feature>
<keyword evidence="1" id="KW-0812">Transmembrane</keyword>
<comment type="caution">
    <text evidence="2">The sequence shown here is derived from an EMBL/GenBank/DDBJ whole genome shotgun (WGS) entry which is preliminary data.</text>
</comment>